<sequence>MFAQLCKLAVISVILSGVGAFLAPGSYSGATKLSSHVLQATVFDSEGMFEEEDLEKDKLIMTQEDLMQCFETGSCEFPEGMFGTRKRGVPYNPARDKQTYTVFNGDSTVEEEMPWSNRYYEYIGENSKAGCTPDEYIPSI</sequence>
<organism evidence="2">
    <name type="scientific">Fibrocapsa japonica</name>
    <dbReference type="NCBI Taxonomy" id="94617"/>
    <lineage>
        <taxon>Eukaryota</taxon>
        <taxon>Sar</taxon>
        <taxon>Stramenopiles</taxon>
        <taxon>Ochrophyta</taxon>
        <taxon>Raphidophyceae</taxon>
        <taxon>Chattonellales</taxon>
        <taxon>Chattonellaceae</taxon>
        <taxon>Fibrocapsa</taxon>
    </lineage>
</organism>
<evidence type="ECO:0000313" key="2">
    <source>
        <dbReference type="EMBL" id="CAD9862224.1"/>
    </source>
</evidence>
<dbReference type="AlphaFoldDB" id="A0A7S2Y0E9"/>
<keyword evidence="1" id="KW-0732">Signal</keyword>
<protein>
    <submittedName>
        <fullName evidence="2">Uncharacterized protein</fullName>
    </submittedName>
</protein>
<name>A0A7S2Y0E9_9STRA</name>
<feature type="chain" id="PRO_5030616750" evidence="1">
    <location>
        <begin position="21"/>
        <end position="140"/>
    </location>
</feature>
<gene>
    <name evidence="2" type="ORF">FJAP1339_LOCUS4756</name>
</gene>
<proteinExistence type="predicted"/>
<evidence type="ECO:0000256" key="1">
    <source>
        <dbReference type="SAM" id="SignalP"/>
    </source>
</evidence>
<feature type="signal peptide" evidence="1">
    <location>
        <begin position="1"/>
        <end position="20"/>
    </location>
</feature>
<accession>A0A7S2Y0E9</accession>
<reference evidence="2" key="1">
    <citation type="submission" date="2021-01" db="EMBL/GenBank/DDBJ databases">
        <authorList>
            <person name="Corre E."/>
            <person name="Pelletier E."/>
            <person name="Niang G."/>
            <person name="Scheremetjew M."/>
            <person name="Finn R."/>
            <person name="Kale V."/>
            <person name="Holt S."/>
            <person name="Cochrane G."/>
            <person name="Meng A."/>
            <person name="Brown T."/>
            <person name="Cohen L."/>
        </authorList>
    </citation>
    <scope>NUCLEOTIDE SEQUENCE</scope>
    <source>
        <strain evidence="2">CCMP1661</strain>
    </source>
</reference>
<dbReference type="EMBL" id="HBHR01009952">
    <property type="protein sequence ID" value="CAD9862224.1"/>
    <property type="molecule type" value="Transcribed_RNA"/>
</dbReference>